<evidence type="ECO:0000256" key="3">
    <source>
        <dbReference type="ARBA" id="ARBA00022801"/>
    </source>
</evidence>
<dbReference type="Proteomes" id="UP000548787">
    <property type="component" value="Unassembled WGS sequence"/>
</dbReference>
<dbReference type="Pfam" id="PF00692">
    <property type="entry name" value="dUTPase"/>
    <property type="match status" value="1"/>
</dbReference>
<evidence type="ECO:0000256" key="2">
    <source>
        <dbReference type="ARBA" id="ARBA00012379"/>
    </source>
</evidence>
<dbReference type="InterPro" id="IPR036157">
    <property type="entry name" value="dUTPase-like_sf"/>
</dbReference>
<evidence type="ECO:0000259" key="6">
    <source>
        <dbReference type="Pfam" id="PF00692"/>
    </source>
</evidence>
<dbReference type="GO" id="GO:0000287">
    <property type="term" value="F:magnesium ion binding"/>
    <property type="evidence" value="ECO:0007669"/>
    <property type="project" value="InterPro"/>
</dbReference>
<comment type="similarity">
    <text evidence="1">Belongs to the dUTPase family.</text>
</comment>
<name>A0A7W1T407_9LIST</name>
<dbReference type="GO" id="GO:0046081">
    <property type="term" value="P:dUTP catabolic process"/>
    <property type="evidence" value="ECO:0007669"/>
    <property type="project" value="InterPro"/>
</dbReference>
<dbReference type="InterPro" id="IPR029054">
    <property type="entry name" value="dUTPase-like"/>
</dbReference>
<dbReference type="AlphaFoldDB" id="A0A7W1T407"/>
<comment type="caution">
    <text evidence="7">The sequence shown here is derived from an EMBL/GenBank/DDBJ whole genome shotgun (WGS) entry which is preliminary data.</text>
</comment>
<dbReference type="EC" id="3.6.1.23" evidence="2"/>
<dbReference type="InterPro" id="IPR008181">
    <property type="entry name" value="dUTPase"/>
</dbReference>
<dbReference type="PANTHER" id="PTHR11241:SF0">
    <property type="entry name" value="DEOXYURIDINE 5'-TRIPHOSPHATE NUCLEOTIDOHYDROLASE"/>
    <property type="match status" value="1"/>
</dbReference>
<evidence type="ECO:0000313" key="8">
    <source>
        <dbReference type="Proteomes" id="UP000548787"/>
    </source>
</evidence>
<reference evidence="7 8" key="2">
    <citation type="submission" date="2020-08" db="EMBL/GenBank/DDBJ databases">
        <title>Listeria ohnekaius sp. nov. and Listeria portnoyii sp. nov. isolated from non-agricultural and natural environments.</title>
        <authorList>
            <person name="Weller D."/>
            <person name="Belias A.M."/>
            <person name="Liao J."/>
            <person name="Guo S."/>
            <person name="Orsi R.H."/>
            <person name="Wiedmann M."/>
        </authorList>
    </citation>
    <scope>NUCLEOTIDE SEQUENCE [LARGE SCALE GENOMIC DNA]</scope>
    <source>
        <strain evidence="7 8">FSL W9-0585</strain>
    </source>
</reference>
<dbReference type="GO" id="GO:0004170">
    <property type="term" value="F:dUTP diphosphatase activity"/>
    <property type="evidence" value="ECO:0007669"/>
    <property type="project" value="UniProtKB-EC"/>
</dbReference>
<keyword evidence="4" id="KW-0546">Nucleotide metabolism</keyword>
<evidence type="ECO:0000256" key="4">
    <source>
        <dbReference type="ARBA" id="ARBA00023080"/>
    </source>
</evidence>
<reference evidence="7 8" key="1">
    <citation type="submission" date="2020-05" db="EMBL/GenBank/DDBJ databases">
        <authorList>
            <person name="Carlin C.R."/>
        </authorList>
    </citation>
    <scope>NUCLEOTIDE SEQUENCE [LARGE SCALE GENOMIC DNA]</scope>
    <source>
        <strain evidence="7 8">FSL W9-0585</strain>
    </source>
</reference>
<dbReference type="PANTHER" id="PTHR11241">
    <property type="entry name" value="DEOXYURIDINE 5'-TRIPHOSPHATE NUCLEOTIDOHYDROLASE"/>
    <property type="match status" value="1"/>
</dbReference>
<accession>A0A7W1T407</accession>
<gene>
    <name evidence="7" type="ORF">HPK16_01950</name>
</gene>
<protein>
    <recommendedName>
        <fullName evidence="2">dUTP diphosphatase</fullName>
        <ecNumber evidence="2">3.6.1.23</ecNumber>
    </recommendedName>
</protein>
<dbReference type="GO" id="GO:0006226">
    <property type="term" value="P:dUMP biosynthetic process"/>
    <property type="evidence" value="ECO:0007669"/>
    <property type="project" value="InterPro"/>
</dbReference>
<dbReference type="EMBL" id="JABJVM010000002">
    <property type="protein sequence ID" value="MBA3925090.1"/>
    <property type="molecule type" value="Genomic_DNA"/>
</dbReference>
<feature type="domain" description="dUTPase-like" evidence="6">
    <location>
        <begin position="25"/>
        <end position="140"/>
    </location>
</feature>
<dbReference type="RefSeq" id="WP_181675349.1">
    <property type="nucleotide sequence ID" value="NZ_JABJVM010000002.1"/>
</dbReference>
<evidence type="ECO:0000256" key="5">
    <source>
        <dbReference type="ARBA" id="ARBA00047686"/>
    </source>
</evidence>
<proteinExistence type="inferred from homology"/>
<evidence type="ECO:0000256" key="1">
    <source>
        <dbReference type="ARBA" id="ARBA00006581"/>
    </source>
</evidence>
<keyword evidence="8" id="KW-1185">Reference proteome</keyword>
<sequence>MEIKVKYAADQDARINKIEQGDWIDLYANEEVRLASGDYKLIDLGVAMELPKGHEAHVVPRSSTYKHFGIIQSNSMGVIDESYCGENDFWKFPAIAMRDTLIEKGDRICQFRIMAKMPEVQITEVTTLGNTDRGGFGSTGKK</sequence>
<dbReference type="CDD" id="cd07557">
    <property type="entry name" value="trimeric_dUTPase"/>
    <property type="match status" value="1"/>
</dbReference>
<organism evidence="7 8">
    <name type="scientific">Listeria rustica</name>
    <dbReference type="NCBI Taxonomy" id="2713503"/>
    <lineage>
        <taxon>Bacteria</taxon>
        <taxon>Bacillati</taxon>
        <taxon>Bacillota</taxon>
        <taxon>Bacilli</taxon>
        <taxon>Bacillales</taxon>
        <taxon>Listeriaceae</taxon>
        <taxon>Listeria</taxon>
    </lineage>
</organism>
<evidence type="ECO:0000313" key="7">
    <source>
        <dbReference type="EMBL" id="MBA3925090.1"/>
    </source>
</evidence>
<keyword evidence="3" id="KW-0378">Hydrolase</keyword>
<dbReference type="InterPro" id="IPR033704">
    <property type="entry name" value="dUTPase_trimeric"/>
</dbReference>
<dbReference type="Gene3D" id="2.70.40.10">
    <property type="match status" value="1"/>
</dbReference>
<comment type="catalytic activity">
    <reaction evidence="5">
        <text>dUTP + H2O = dUMP + diphosphate + H(+)</text>
        <dbReference type="Rhea" id="RHEA:10248"/>
        <dbReference type="ChEBI" id="CHEBI:15377"/>
        <dbReference type="ChEBI" id="CHEBI:15378"/>
        <dbReference type="ChEBI" id="CHEBI:33019"/>
        <dbReference type="ChEBI" id="CHEBI:61555"/>
        <dbReference type="ChEBI" id="CHEBI:246422"/>
        <dbReference type="EC" id="3.6.1.23"/>
    </reaction>
</comment>
<dbReference type="SUPFAM" id="SSF51283">
    <property type="entry name" value="dUTPase-like"/>
    <property type="match status" value="1"/>
</dbReference>